<feature type="compositionally biased region" description="Acidic residues" evidence="1">
    <location>
        <begin position="36"/>
        <end position="63"/>
    </location>
</feature>
<sequence>MSETESQYSNGTLPLDSKKEGSAYDTDEFVQSSSSSDDDDDDGCTEEEEEQDEVESDDEEERDTDQISIKQEEQTDKDNEEDEEDDEEPLTMSQLKQIVRGSKRKHKAWREGSQAEVTWSLRDGPRPDKEDIQLYNRQLGYDPSSSSGSKATTIRKRCRRPNSPLGQSETANGQRPQIIPTQNEQSLNAGQAPPSVVHQADRHRFTIQITKI</sequence>
<feature type="compositionally biased region" description="Basic and acidic residues" evidence="1">
    <location>
        <begin position="123"/>
        <end position="132"/>
    </location>
</feature>
<dbReference type="RefSeq" id="XP_018262731.1">
    <property type="nucleotide sequence ID" value="XM_018407520.1"/>
</dbReference>
<dbReference type="VEuPathDB" id="FungiDB:I303_04211"/>
<feature type="region of interest" description="Disordered" evidence="1">
    <location>
        <begin position="1"/>
        <end position="204"/>
    </location>
</feature>
<feature type="compositionally biased region" description="Polar residues" evidence="1">
    <location>
        <begin position="143"/>
        <end position="152"/>
    </location>
</feature>
<evidence type="ECO:0000256" key="1">
    <source>
        <dbReference type="SAM" id="MobiDB-lite"/>
    </source>
</evidence>
<feature type="compositionally biased region" description="Polar residues" evidence="1">
    <location>
        <begin position="164"/>
        <end position="189"/>
    </location>
</feature>
<accession>A0A1A6A4A8</accession>
<reference evidence="2" key="1">
    <citation type="submission" date="2013-07" db="EMBL/GenBank/DDBJ databases">
        <title>The Genome Sequence of Cryptococcus dejecticola CBS10117.</title>
        <authorList>
            <consortium name="The Broad Institute Genome Sequencing Platform"/>
            <person name="Cuomo C."/>
            <person name="Litvintseva A."/>
            <person name="Chen Y."/>
            <person name="Heitman J."/>
            <person name="Sun S."/>
            <person name="Springer D."/>
            <person name="Dromer F."/>
            <person name="Young S.K."/>
            <person name="Zeng Q."/>
            <person name="Gargeya S."/>
            <person name="Fitzgerald M."/>
            <person name="Abouelleil A."/>
            <person name="Alvarado L."/>
            <person name="Berlin A.M."/>
            <person name="Chapman S.B."/>
            <person name="Dewar J."/>
            <person name="Goldberg J."/>
            <person name="Griggs A."/>
            <person name="Gujja S."/>
            <person name="Hansen M."/>
            <person name="Howarth C."/>
            <person name="Imamovic A."/>
            <person name="Larimer J."/>
            <person name="McCowan C."/>
            <person name="Murphy C."/>
            <person name="Pearson M."/>
            <person name="Priest M."/>
            <person name="Roberts A."/>
            <person name="Saif S."/>
            <person name="Shea T."/>
            <person name="Sykes S."/>
            <person name="Wortman J."/>
            <person name="Nusbaum C."/>
            <person name="Birren B."/>
        </authorList>
    </citation>
    <scope>NUCLEOTIDE SEQUENCE [LARGE SCALE GENOMIC DNA]</scope>
    <source>
        <strain evidence="2">CBS 10117</strain>
    </source>
</reference>
<dbReference type="AlphaFoldDB" id="A0A1A6A4A8"/>
<dbReference type="EMBL" id="KI894031">
    <property type="protein sequence ID" value="OBR84889.1"/>
    <property type="molecule type" value="Genomic_DNA"/>
</dbReference>
<reference evidence="3" key="2">
    <citation type="submission" date="2013-07" db="EMBL/GenBank/DDBJ databases">
        <authorList>
            <consortium name="The Broad Institute Genome Sequencing Platform"/>
            <person name="Cuomo C."/>
            <person name="Litvintseva A."/>
            <person name="Chen Y."/>
            <person name="Heitman J."/>
            <person name="Sun S."/>
            <person name="Springer D."/>
            <person name="Dromer F."/>
            <person name="Young S.K."/>
            <person name="Zeng Q."/>
            <person name="Gargeya S."/>
            <person name="Fitzgerald M."/>
            <person name="Abouelleil A."/>
            <person name="Alvarado L."/>
            <person name="Berlin A.M."/>
            <person name="Chapman S.B."/>
            <person name="Dewar J."/>
            <person name="Goldberg J."/>
            <person name="Griggs A."/>
            <person name="Gujja S."/>
            <person name="Hansen M."/>
            <person name="Howarth C."/>
            <person name="Imamovic A."/>
            <person name="Larimer J."/>
            <person name="McCowan C."/>
            <person name="Murphy C."/>
            <person name="Pearson M."/>
            <person name="Priest M."/>
            <person name="Roberts A."/>
            <person name="Saif S."/>
            <person name="Shea T."/>
            <person name="Sykes S."/>
            <person name="Wortman J."/>
            <person name="Nusbaum C."/>
            <person name="Birren B."/>
        </authorList>
    </citation>
    <scope>NUCLEOTIDE SEQUENCE</scope>
    <source>
        <strain evidence="3">CBS 10117</strain>
    </source>
</reference>
<reference evidence="3" key="3">
    <citation type="submission" date="2024-02" db="EMBL/GenBank/DDBJ databases">
        <title>Comparative genomics of Cryptococcus and Kwoniella reveals pathogenesis evolution and contrasting modes of karyotype evolution via chromosome fusion or intercentromeric recombination.</title>
        <authorList>
            <person name="Coelho M.A."/>
            <person name="David-Palma M."/>
            <person name="Shea T."/>
            <person name="Bowers K."/>
            <person name="McGinley-Smith S."/>
            <person name="Mohammad A.W."/>
            <person name="Gnirke A."/>
            <person name="Yurkov A.M."/>
            <person name="Nowrousian M."/>
            <person name="Sun S."/>
            <person name="Cuomo C.A."/>
            <person name="Heitman J."/>
        </authorList>
    </citation>
    <scope>NUCLEOTIDE SEQUENCE</scope>
    <source>
        <strain evidence="3">CBS 10117</strain>
    </source>
</reference>
<evidence type="ECO:0000313" key="3">
    <source>
        <dbReference type="EMBL" id="WWC62213.1"/>
    </source>
</evidence>
<keyword evidence="4" id="KW-1185">Reference proteome</keyword>
<dbReference type="EMBL" id="CP144534">
    <property type="protein sequence ID" value="WWC62213.1"/>
    <property type="molecule type" value="Genomic_DNA"/>
</dbReference>
<evidence type="ECO:0000313" key="4">
    <source>
        <dbReference type="Proteomes" id="UP000078595"/>
    </source>
</evidence>
<protein>
    <submittedName>
        <fullName evidence="2">Uncharacterized protein</fullName>
    </submittedName>
</protein>
<feature type="compositionally biased region" description="Acidic residues" evidence="1">
    <location>
        <begin position="78"/>
        <end position="89"/>
    </location>
</feature>
<gene>
    <name evidence="2" type="ORF">I303_04211</name>
    <name evidence="3" type="ORF">I303_104808</name>
</gene>
<evidence type="ECO:0000313" key="2">
    <source>
        <dbReference type="EMBL" id="OBR84889.1"/>
    </source>
</evidence>
<name>A0A1A6A4A8_9TREE</name>
<dbReference type="GeneID" id="28967910"/>
<dbReference type="KEGG" id="kdj:28967910"/>
<organism evidence="2">
    <name type="scientific">Kwoniella dejecticola CBS 10117</name>
    <dbReference type="NCBI Taxonomy" id="1296121"/>
    <lineage>
        <taxon>Eukaryota</taxon>
        <taxon>Fungi</taxon>
        <taxon>Dikarya</taxon>
        <taxon>Basidiomycota</taxon>
        <taxon>Agaricomycotina</taxon>
        <taxon>Tremellomycetes</taxon>
        <taxon>Tremellales</taxon>
        <taxon>Cryptococcaceae</taxon>
        <taxon>Kwoniella</taxon>
    </lineage>
</organism>
<dbReference type="Proteomes" id="UP000078595">
    <property type="component" value="Chromosome 5"/>
</dbReference>
<feature type="compositionally biased region" description="Polar residues" evidence="1">
    <location>
        <begin position="1"/>
        <end position="12"/>
    </location>
</feature>
<proteinExistence type="predicted"/>